<dbReference type="AlphaFoldDB" id="A0A6A4VHL7"/>
<evidence type="ECO:0000313" key="3">
    <source>
        <dbReference type="Proteomes" id="UP000440578"/>
    </source>
</evidence>
<reference evidence="2 3" key="1">
    <citation type="submission" date="2019-07" db="EMBL/GenBank/DDBJ databases">
        <title>Draft genome assembly of a fouling barnacle, Amphibalanus amphitrite (Darwin, 1854): The first reference genome for Thecostraca.</title>
        <authorList>
            <person name="Kim W."/>
        </authorList>
    </citation>
    <scope>NUCLEOTIDE SEQUENCE [LARGE SCALE GENOMIC DNA]</scope>
    <source>
        <strain evidence="2">SNU_AA5</strain>
        <tissue evidence="2">Soma without cirri and trophi</tissue>
    </source>
</reference>
<proteinExistence type="predicted"/>
<gene>
    <name evidence="2" type="ORF">FJT64_012698</name>
</gene>
<feature type="region of interest" description="Disordered" evidence="1">
    <location>
        <begin position="40"/>
        <end position="61"/>
    </location>
</feature>
<protein>
    <submittedName>
        <fullName evidence="2">Uncharacterized protein</fullName>
    </submittedName>
</protein>
<dbReference type="Proteomes" id="UP000440578">
    <property type="component" value="Unassembled WGS sequence"/>
</dbReference>
<comment type="caution">
    <text evidence="2">The sequence shown here is derived from an EMBL/GenBank/DDBJ whole genome shotgun (WGS) entry which is preliminary data.</text>
</comment>
<dbReference type="EMBL" id="VIIS01002072">
    <property type="protein sequence ID" value="KAF0288951.1"/>
    <property type="molecule type" value="Genomic_DNA"/>
</dbReference>
<sequence length="61" mass="6835">MTSSGGTVCPTCRPPPARTGSRCRYLFPSRRLSCRSWCRGSPAADRSWPTPPHWLPETVEM</sequence>
<name>A0A6A4VHL7_AMPAM</name>
<evidence type="ECO:0000313" key="2">
    <source>
        <dbReference type="EMBL" id="KAF0288951.1"/>
    </source>
</evidence>
<organism evidence="2 3">
    <name type="scientific">Amphibalanus amphitrite</name>
    <name type="common">Striped barnacle</name>
    <name type="synonym">Balanus amphitrite</name>
    <dbReference type="NCBI Taxonomy" id="1232801"/>
    <lineage>
        <taxon>Eukaryota</taxon>
        <taxon>Metazoa</taxon>
        <taxon>Ecdysozoa</taxon>
        <taxon>Arthropoda</taxon>
        <taxon>Crustacea</taxon>
        <taxon>Multicrustacea</taxon>
        <taxon>Cirripedia</taxon>
        <taxon>Thoracica</taxon>
        <taxon>Thoracicalcarea</taxon>
        <taxon>Balanomorpha</taxon>
        <taxon>Balanoidea</taxon>
        <taxon>Balanidae</taxon>
        <taxon>Amphibalaninae</taxon>
        <taxon>Amphibalanus</taxon>
    </lineage>
</organism>
<evidence type="ECO:0000256" key="1">
    <source>
        <dbReference type="SAM" id="MobiDB-lite"/>
    </source>
</evidence>
<accession>A0A6A4VHL7</accession>
<keyword evidence="3" id="KW-1185">Reference proteome</keyword>